<feature type="binding site" evidence="8">
    <location>
        <position position="13"/>
    </location>
    <ligand>
        <name>Zn(2+)</name>
        <dbReference type="ChEBI" id="CHEBI:29105"/>
    </ligand>
</feature>
<dbReference type="Pfam" id="PF00096">
    <property type="entry name" value="zf-C2H2"/>
    <property type="match status" value="2"/>
</dbReference>
<keyword evidence="3" id="KW-0677">Repeat</keyword>
<keyword evidence="2 8" id="KW-0479">Metal-binding</keyword>
<evidence type="ECO:0000256" key="6">
    <source>
        <dbReference type="ARBA" id="ARBA00023242"/>
    </source>
</evidence>
<evidence type="ECO:0000256" key="5">
    <source>
        <dbReference type="ARBA" id="ARBA00022833"/>
    </source>
</evidence>
<dbReference type="PROSITE" id="PS50157">
    <property type="entry name" value="ZINC_FINGER_C2H2_2"/>
    <property type="match status" value="4"/>
</dbReference>
<feature type="domain" description="C2H2-type" evidence="9">
    <location>
        <begin position="256"/>
        <end position="279"/>
    </location>
</feature>
<dbReference type="GO" id="GO:0010468">
    <property type="term" value="P:regulation of gene expression"/>
    <property type="evidence" value="ECO:0007669"/>
    <property type="project" value="TreeGrafter"/>
</dbReference>
<evidence type="ECO:0000256" key="1">
    <source>
        <dbReference type="ARBA" id="ARBA00004123"/>
    </source>
</evidence>
<evidence type="ECO:0000256" key="7">
    <source>
        <dbReference type="PROSITE-ProRule" id="PRU00042"/>
    </source>
</evidence>
<dbReference type="InterPro" id="IPR050331">
    <property type="entry name" value="Zinc_finger"/>
</dbReference>
<reference evidence="11" key="1">
    <citation type="submission" date="2017-01" db="EMBL/GenBank/DDBJ databases">
        <title>A deep insight into the sialotranscriptome of adult male and female Cluex tarsalis mosquitoes.</title>
        <authorList>
            <person name="Ribeiro J.M."/>
            <person name="Moreira F."/>
            <person name="Bernard K.A."/>
            <person name="Calvo E."/>
        </authorList>
    </citation>
    <scope>NUCLEOTIDE SEQUENCE</scope>
    <source>
        <strain evidence="11">Kern County</strain>
        <tissue evidence="11">Salivary glands</tissue>
    </source>
</reference>
<feature type="binding site" evidence="8">
    <location>
        <position position="57"/>
    </location>
    <ligand>
        <name>Zn(2+)</name>
        <dbReference type="ChEBI" id="CHEBI:29105"/>
    </ligand>
</feature>
<dbReference type="InterPro" id="IPR012934">
    <property type="entry name" value="Znf_AD"/>
</dbReference>
<feature type="domain" description="ZAD" evidence="10">
    <location>
        <begin position="11"/>
        <end position="84"/>
    </location>
</feature>
<dbReference type="InterPro" id="IPR013087">
    <property type="entry name" value="Znf_C2H2_type"/>
</dbReference>
<comment type="subcellular location">
    <subcellularLocation>
        <location evidence="1">Nucleus</location>
    </subcellularLocation>
</comment>
<organism evidence="11">
    <name type="scientific">Culex tarsalis</name>
    <name type="common">Encephalitis mosquito</name>
    <dbReference type="NCBI Taxonomy" id="7177"/>
    <lineage>
        <taxon>Eukaryota</taxon>
        <taxon>Metazoa</taxon>
        <taxon>Ecdysozoa</taxon>
        <taxon>Arthropoda</taxon>
        <taxon>Hexapoda</taxon>
        <taxon>Insecta</taxon>
        <taxon>Pterygota</taxon>
        <taxon>Neoptera</taxon>
        <taxon>Endopterygota</taxon>
        <taxon>Diptera</taxon>
        <taxon>Nematocera</taxon>
        <taxon>Culicoidea</taxon>
        <taxon>Culicidae</taxon>
        <taxon>Culicinae</taxon>
        <taxon>Culicini</taxon>
        <taxon>Culex</taxon>
        <taxon>Culex</taxon>
    </lineage>
</organism>
<dbReference type="PROSITE" id="PS00028">
    <property type="entry name" value="ZINC_FINGER_C2H2_1"/>
    <property type="match status" value="4"/>
</dbReference>
<dbReference type="FunFam" id="3.30.160.60:FF:000358">
    <property type="entry name" value="zinc finger protein 24"/>
    <property type="match status" value="1"/>
</dbReference>
<evidence type="ECO:0000256" key="8">
    <source>
        <dbReference type="PROSITE-ProRule" id="PRU01263"/>
    </source>
</evidence>
<feature type="domain" description="C2H2-type" evidence="9">
    <location>
        <begin position="317"/>
        <end position="345"/>
    </location>
</feature>
<dbReference type="Pfam" id="PF07776">
    <property type="entry name" value="zf-AD"/>
    <property type="match status" value="1"/>
</dbReference>
<sequence length="345" mass="40155">MALKLLSGNRQLCRLCLTDQDELYPIFGGEVPDLAEQIYDCTRVEIINGDGMSALICQQCRAKIVVCQHFFGNCQKGDRKYRQLFGPQQRQQEPEESKPTLVDVRKSQPEVPPMVVTNGAIPTKNAVLDRLKNGDQPRRRYSIDEVRKVDIKHVAKKRLSEESHVANTSMELLAMKIEQSIKKETEQKDEVDGKRECSKCGLLVHNLQQHKHKDKSCNQPNPTPVSKHVCGICNRTFSKRVLLKYHVNHHTGERPYKCQECDKSFANPTNLYRHKQIHTEFIRSEDQRYHCNVCQCVFKHRKLICNHMRTNHRERKFPCETCGKAYFTKEYLHKHIKLVHRKAAK</sequence>
<dbReference type="PANTHER" id="PTHR16515:SF66">
    <property type="entry name" value="C2H2-TYPE DOMAIN-CONTAINING PROTEIN"/>
    <property type="match status" value="1"/>
</dbReference>
<dbReference type="PROSITE" id="PS51915">
    <property type="entry name" value="ZAD"/>
    <property type="match status" value="1"/>
</dbReference>
<dbReference type="InterPro" id="IPR036236">
    <property type="entry name" value="Znf_C2H2_sf"/>
</dbReference>
<evidence type="ECO:0000313" key="11">
    <source>
        <dbReference type="EMBL" id="JAV19837.1"/>
    </source>
</evidence>
<dbReference type="GO" id="GO:0005634">
    <property type="term" value="C:nucleus"/>
    <property type="evidence" value="ECO:0007669"/>
    <property type="project" value="UniProtKB-SubCell"/>
</dbReference>
<feature type="domain" description="C2H2-type" evidence="9">
    <location>
        <begin position="289"/>
        <end position="317"/>
    </location>
</feature>
<dbReference type="Gene3D" id="3.30.160.60">
    <property type="entry name" value="Classic Zinc Finger"/>
    <property type="match status" value="3"/>
</dbReference>
<dbReference type="AlphaFoldDB" id="A0A1Q3EWZ2"/>
<feature type="binding site" evidence="8">
    <location>
        <position position="16"/>
    </location>
    <ligand>
        <name>Zn(2+)</name>
        <dbReference type="ChEBI" id="CHEBI:29105"/>
    </ligand>
</feature>
<proteinExistence type="predicted"/>
<evidence type="ECO:0000259" key="10">
    <source>
        <dbReference type="PROSITE" id="PS51915"/>
    </source>
</evidence>
<dbReference type="SMART" id="SM00868">
    <property type="entry name" value="zf-AD"/>
    <property type="match status" value="1"/>
</dbReference>
<dbReference type="SMART" id="SM00355">
    <property type="entry name" value="ZnF_C2H2"/>
    <property type="match status" value="4"/>
</dbReference>
<dbReference type="SUPFAM" id="SSF57667">
    <property type="entry name" value="beta-beta-alpha zinc fingers"/>
    <property type="match status" value="2"/>
</dbReference>
<dbReference type="PANTHER" id="PTHR16515">
    <property type="entry name" value="PR DOMAIN ZINC FINGER PROTEIN"/>
    <property type="match status" value="1"/>
</dbReference>
<name>A0A1Q3EWZ2_CULTA</name>
<keyword evidence="5 8" id="KW-0862">Zinc</keyword>
<dbReference type="EMBL" id="GFDL01015208">
    <property type="protein sequence ID" value="JAV19837.1"/>
    <property type="molecule type" value="Transcribed_RNA"/>
</dbReference>
<evidence type="ECO:0000256" key="2">
    <source>
        <dbReference type="ARBA" id="ARBA00022723"/>
    </source>
</evidence>
<protein>
    <submittedName>
        <fullName evidence="11">Putative c2h2-type zn-finger protein</fullName>
    </submittedName>
</protein>
<accession>A0A1Q3EWZ2</accession>
<dbReference type="GO" id="GO:0008270">
    <property type="term" value="F:zinc ion binding"/>
    <property type="evidence" value="ECO:0007669"/>
    <property type="project" value="UniProtKB-UniRule"/>
</dbReference>
<feature type="domain" description="C2H2-type" evidence="9">
    <location>
        <begin position="228"/>
        <end position="255"/>
    </location>
</feature>
<dbReference type="SUPFAM" id="SSF57716">
    <property type="entry name" value="Glucocorticoid receptor-like (DNA-binding domain)"/>
    <property type="match status" value="1"/>
</dbReference>
<dbReference type="Gene3D" id="3.40.1800.20">
    <property type="match status" value="1"/>
</dbReference>
<keyword evidence="6" id="KW-0539">Nucleus</keyword>
<keyword evidence="4 7" id="KW-0863">Zinc-finger</keyword>
<evidence type="ECO:0000256" key="4">
    <source>
        <dbReference type="ARBA" id="ARBA00022771"/>
    </source>
</evidence>
<feature type="binding site" evidence="8">
    <location>
        <position position="60"/>
    </location>
    <ligand>
        <name>Zn(2+)</name>
        <dbReference type="ChEBI" id="CHEBI:29105"/>
    </ligand>
</feature>
<evidence type="ECO:0000259" key="9">
    <source>
        <dbReference type="PROSITE" id="PS50157"/>
    </source>
</evidence>
<evidence type="ECO:0000256" key="3">
    <source>
        <dbReference type="ARBA" id="ARBA00022737"/>
    </source>
</evidence>